<dbReference type="OrthoDB" id="2404451at2759"/>
<feature type="compositionally biased region" description="Acidic residues" evidence="1">
    <location>
        <begin position="104"/>
        <end position="113"/>
    </location>
</feature>
<dbReference type="Proteomes" id="UP000620124">
    <property type="component" value="Unassembled WGS sequence"/>
</dbReference>
<organism evidence="2 3">
    <name type="scientific">Mycena venus</name>
    <dbReference type="NCBI Taxonomy" id="2733690"/>
    <lineage>
        <taxon>Eukaryota</taxon>
        <taxon>Fungi</taxon>
        <taxon>Dikarya</taxon>
        <taxon>Basidiomycota</taxon>
        <taxon>Agaricomycotina</taxon>
        <taxon>Agaricomycetes</taxon>
        <taxon>Agaricomycetidae</taxon>
        <taxon>Agaricales</taxon>
        <taxon>Marasmiineae</taxon>
        <taxon>Mycenaceae</taxon>
        <taxon>Mycena</taxon>
    </lineage>
</organism>
<dbReference type="EMBL" id="JACAZI010000001">
    <property type="protein sequence ID" value="KAF7371874.1"/>
    <property type="molecule type" value="Genomic_DNA"/>
</dbReference>
<evidence type="ECO:0008006" key="4">
    <source>
        <dbReference type="Google" id="ProtNLM"/>
    </source>
</evidence>
<evidence type="ECO:0000256" key="1">
    <source>
        <dbReference type="SAM" id="MobiDB-lite"/>
    </source>
</evidence>
<gene>
    <name evidence="2" type="ORF">MVEN_00044600</name>
</gene>
<evidence type="ECO:0000313" key="2">
    <source>
        <dbReference type="EMBL" id="KAF7371874.1"/>
    </source>
</evidence>
<comment type="caution">
    <text evidence="2">The sequence shown here is derived from an EMBL/GenBank/DDBJ whole genome shotgun (WGS) entry which is preliminary data.</text>
</comment>
<feature type="region of interest" description="Disordered" evidence="1">
    <location>
        <begin position="1"/>
        <end position="113"/>
    </location>
</feature>
<keyword evidence="3" id="KW-1185">Reference proteome</keyword>
<accession>A0A8H7DDW0</accession>
<protein>
    <recommendedName>
        <fullName evidence="4">Transposase family Tnp2 protein</fullName>
    </recommendedName>
</protein>
<reference evidence="2" key="1">
    <citation type="submission" date="2020-05" db="EMBL/GenBank/DDBJ databases">
        <title>Mycena genomes resolve the evolution of fungal bioluminescence.</title>
        <authorList>
            <person name="Tsai I.J."/>
        </authorList>
    </citation>
    <scope>NUCLEOTIDE SEQUENCE</scope>
    <source>
        <strain evidence="2">CCC161011</strain>
    </source>
</reference>
<evidence type="ECO:0000313" key="3">
    <source>
        <dbReference type="Proteomes" id="UP000620124"/>
    </source>
</evidence>
<proteinExistence type="predicted"/>
<sequence length="568" mass="63394">MVGALASNKSYISLGGQIQEEPETKEGEEREEREEETTGSGPAFEELGPELDASNNTTSSPDPPVLHTQSRSSGIPTKCPRLVTVHEISEDEQEDEPTGLQLEFDADEPETDGEVDESLLTRRDLAAAERLESEFALENLRRDRQLPASAMNVSRAHNFKTNVDLGLRAYSKLKLTFPQLENLPTLYQLKAKIEALSGVNQQSTTAAYRHVVALLAHTPISECAPYSMFSDKKMCEELEYRARFVVSPDSKITDVFDSLDYRHLRRRRVRVDDKMYVHKYFDQDTDIALGLSADGTRAPLSYGACAVLRRIPGPHEPKDMDSFLIPLRTELWKLAFGFAMIHALHERQFILRAFLIRAFGDMPAMAKLMRMKGPNGLRLFPCRACTIKGVRNIKSGSNTYYVPLRSSNGESYDPLHLPRRTHDQFIEQAVLVDTAKNDAQLKRRSMRTGINGLPILATLSSLSFPGSFGHDLRHLIPENVVKNLITLWTGDFKGLDTGNEDYQLAPTVIEAIGAAFVEASDTTPAGFGARVPNLNTQRHYCTAESYTLWTTLGPVPLRNRSNGCSSCD</sequence>
<name>A0A8H7DDW0_9AGAR</name>
<dbReference type="AlphaFoldDB" id="A0A8H7DDW0"/>